<dbReference type="RefSeq" id="WP_073122634.1">
    <property type="nucleotide sequence ID" value="NZ_FRAA01000004.1"/>
</dbReference>
<dbReference type="GO" id="GO:0003985">
    <property type="term" value="F:acetyl-CoA C-acetyltransferase activity"/>
    <property type="evidence" value="ECO:0007669"/>
    <property type="project" value="UniProtKB-EC"/>
</dbReference>
<evidence type="ECO:0000256" key="6">
    <source>
        <dbReference type="ARBA" id="ARBA00022946"/>
    </source>
</evidence>
<reference evidence="14" key="1">
    <citation type="submission" date="2016-11" db="EMBL/GenBank/DDBJ databases">
        <authorList>
            <person name="Varghese N."/>
            <person name="Submissions S."/>
        </authorList>
    </citation>
    <scope>NUCLEOTIDE SEQUENCE [LARGE SCALE GENOMIC DNA]</scope>
    <source>
        <strain evidence="14">DSM 26134</strain>
    </source>
</reference>
<evidence type="ECO:0000313" key="14">
    <source>
        <dbReference type="Proteomes" id="UP000184474"/>
    </source>
</evidence>
<dbReference type="GO" id="GO:0006635">
    <property type="term" value="P:fatty acid beta-oxidation"/>
    <property type="evidence" value="ECO:0007669"/>
    <property type="project" value="TreeGrafter"/>
</dbReference>
<dbReference type="EC" id="2.3.1.9" evidence="3"/>
<evidence type="ECO:0000256" key="9">
    <source>
        <dbReference type="PIRSR" id="PIRSR000429-1"/>
    </source>
</evidence>
<dbReference type="Gene3D" id="3.40.47.10">
    <property type="match status" value="1"/>
</dbReference>
<evidence type="ECO:0000256" key="7">
    <source>
        <dbReference type="ARBA" id="ARBA00022958"/>
    </source>
</evidence>
<organism evidence="13 14">
    <name type="scientific">Reichenbachiella agariperforans</name>
    <dbReference type="NCBI Taxonomy" id="156994"/>
    <lineage>
        <taxon>Bacteria</taxon>
        <taxon>Pseudomonadati</taxon>
        <taxon>Bacteroidota</taxon>
        <taxon>Cytophagia</taxon>
        <taxon>Cytophagales</taxon>
        <taxon>Reichenbachiellaceae</taxon>
        <taxon>Reichenbachiella</taxon>
    </lineage>
</organism>
<dbReference type="InterPro" id="IPR020610">
    <property type="entry name" value="Thiolase_AS"/>
</dbReference>
<feature type="domain" description="Thiolase C-terminal" evidence="12">
    <location>
        <begin position="269"/>
        <end position="391"/>
    </location>
</feature>
<keyword evidence="6" id="KW-0809">Transit peptide</keyword>
<keyword evidence="8 10" id="KW-0012">Acyltransferase</keyword>
<evidence type="ECO:0000256" key="4">
    <source>
        <dbReference type="ARBA" id="ARBA00022679"/>
    </source>
</evidence>
<dbReference type="InterPro" id="IPR020615">
    <property type="entry name" value="Thiolase_acyl_enz_int_AS"/>
</dbReference>
<dbReference type="InterPro" id="IPR016039">
    <property type="entry name" value="Thiolase-like"/>
</dbReference>
<feature type="active site" description="Proton acceptor" evidence="9">
    <location>
        <position position="378"/>
    </location>
</feature>
<gene>
    <name evidence="13" type="ORF">SAMN04488028_10440</name>
</gene>
<dbReference type="Pfam" id="PF02803">
    <property type="entry name" value="Thiolase_C"/>
    <property type="match status" value="1"/>
</dbReference>
<comment type="similarity">
    <text evidence="1 10">Belongs to the thiolase-like superfamily. Thiolase family.</text>
</comment>
<dbReference type="GO" id="GO:0046872">
    <property type="term" value="F:metal ion binding"/>
    <property type="evidence" value="ECO:0007669"/>
    <property type="project" value="UniProtKB-KW"/>
</dbReference>
<accession>A0A1M6R4U4</accession>
<name>A0A1M6R4U4_REIAG</name>
<dbReference type="PANTHER" id="PTHR18919">
    <property type="entry name" value="ACETYL-COA C-ACYLTRANSFERASE"/>
    <property type="match status" value="1"/>
</dbReference>
<feature type="domain" description="Thiolase N-terminal" evidence="11">
    <location>
        <begin position="4"/>
        <end position="261"/>
    </location>
</feature>
<dbReference type="STRING" id="156994.SAMN04488028_10440"/>
<evidence type="ECO:0000256" key="8">
    <source>
        <dbReference type="ARBA" id="ARBA00023315"/>
    </source>
</evidence>
<dbReference type="InterPro" id="IPR020616">
    <property type="entry name" value="Thiolase_N"/>
</dbReference>
<dbReference type="PANTHER" id="PTHR18919:SF156">
    <property type="entry name" value="ACETYL-COA ACETYLTRANSFERASE, MITOCHONDRIAL"/>
    <property type="match status" value="1"/>
</dbReference>
<dbReference type="PROSITE" id="PS00737">
    <property type="entry name" value="THIOLASE_2"/>
    <property type="match status" value="1"/>
</dbReference>
<dbReference type="Pfam" id="PF00108">
    <property type="entry name" value="Thiolase_N"/>
    <property type="match status" value="1"/>
</dbReference>
<dbReference type="AlphaFoldDB" id="A0A1M6R4U4"/>
<evidence type="ECO:0000256" key="1">
    <source>
        <dbReference type="ARBA" id="ARBA00010982"/>
    </source>
</evidence>
<dbReference type="InterPro" id="IPR020617">
    <property type="entry name" value="Thiolase_C"/>
</dbReference>
<proteinExistence type="inferred from homology"/>
<dbReference type="SUPFAM" id="SSF53901">
    <property type="entry name" value="Thiolase-like"/>
    <property type="match status" value="2"/>
</dbReference>
<dbReference type="EMBL" id="FRAA01000004">
    <property type="protein sequence ID" value="SHK27474.1"/>
    <property type="molecule type" value="Genomic_DNA"/>
</dbReference>
<keyword evidence="14" id="KW-1185">Reference proteome</keyword>
<keyword evidence="7" id="KW-0630">Potassium</keyword>
<comment type="subunit">
    <text evidence="2">Homotetramer.</text>
</comment>
<evidence type="ECO:0000259" key="12">
    <source>
        <dbReference type="Pfam" id="PF02803"/>
    </source>
</evidence>
<feature type="active site" description="Proton acceptor" evidence="9">
    <location>
        <position position="348"/>
    </location>
</feature>
<protein>
    <recommendedName>
        <fullName evidence="3">acetyl-CoA C-acetyltransferase</fullName>
        <ecNumber evidence="3">2.3.1.9</ecNumber>
    </recommendedName>
</protein>
<sequence>MEEVYLVSAVRTPIGSFGGSLSSLSAVQLGSIAIQGALNKAGIQTENVDEVFMGNVVSAGLGQAPARQAAIGAGIGYNVPCTTVNKVCASGMKSVMLAAQSIMLGQNDVVVAGGMESMSNIPYYVPKARYGLGYGHGQMLDGLLHDGLWEPYHKFPMGSCADNTAKEMNISREAQDEYAIASYQKTATSTEAGSFKNEIVPVEVPQRKGEPVVVNEDEEFRKVKFDKIPSLRPVFNADGSVTAANASTINDGASALVVMSKRKMEELKLKPIAKILGFADAAQEPIWFTTAPSLAIPKAIKHAGLTPKDVDFYEINEAFSVVALANIQALGLKPDTVNVLGGAVALGHPLGASGARIITTLTSVLDQKKGKIGVAGICNGGGGASAIVIEKC</sequence>
<evidence type="ECO:0000256" key="3">
    <source>
        <dbReference type="ARBA" id="ARBA00012705"/>
    </source>
</evidence>
<evidence type="ECO:0000256" key="10">
    <source>
        <dbReference type="RuleBase" id="RU003557"/>
    </source>
</evidence>
<dbReference type="InterPro" id="IPR020613">
    <property type="entry name" value="Thiolase_CS"/>
</dbReference>
<evidence type="ECO:0000313" key="13">
    <source>
        <dbReference type="EMBL" id="SHK27474.1"/>
    </source>
</evidence>
<feature type="active site" description="Acyl-thioester intermediate" evidence="9">
    <location>
        <position position="88"/>
    </location>
</feature>
<dbReference type="PIRSF" id="PIRSF000429">
    <property type="entry name" value="Ac-CoA_Ac_transf"/>
    <property type="match status" value="1"/>
</dbReference>
<dbReference type="CDD" id="cd00751">
    <property type="entry name" value="thiolase"/>
    <property type="match status" value="1"/>
</dbReference>
<evidence type="ECO:0000256" key="2">
    <source>
        <dbReference type="ARBA" id="ARBA00011881"/>
    </source>
</evidence>
<dbReference type="PROSITE" id="PS00099">
    <property type="entry name" value="THIOLASE_3"/>
    <property type="match status" value="1"/>
</dbReference>
<evidence type="ECO:0000259" key="11">
    <source>
        <dbReference type="Pfam" id="PF00108"/>
    </source>
</evidence>
<keyword evidence="5" id="KW-0479">Metal-binding</keyword>
<dbReference type="FunFam" id="3.40.47.10:FF:000007">
    <property type="entry name" value="acetyl-CoA acetyltransferase, mitochondrial"/>
    <property type="match status" value="1"/>
</dbReference>
<evidence type="ECO:0000256" key="5">
    <source>
        <dbReference type="ARBA" id="ARBA00022723"/>
    </source>
</evidence>
<keyword evidence="4 10" id="KW-0808">Transferase</keyword>
<dbReference type="Proteomes" id="UP000184474">
    <property type="component" value="Unassembled WGS sequence"/>
</dbReference>
<dbReference type="PROSITE" id="PS00098">
    <property type="entry name" value="THIOLASE_1"/>
    <property type="match status" value="1"/>
</dbReference>
<dbReference type="NCBIfam" id="TIGR01930">
    <property type="entry name" value="AcCoA-C-Actrans"/>
    <property type="match status" value="1"/>
</dbReference>
<dbReference type="InterPro" id="IPR002155">
    <property type="entry name" value="Thiolase"/>
</dbReference>